<evidence type="ECO:0008006" key="4">
    <source>
        <dbReference type="Google" id="ProtNLM"/>
    </source>
</evidence>
<dbReference type="OrthoDB" id="3745543at2"/>
<feature type="signal peptide" evidence="1">
    <location>
        <begin position="1"/>
        <end position="25"/>
    </location>
</feature>
<keyword evidence="3" id="KW-1185">Reference proteome</keyword>
<comment type="caution">
    <text evidence="2">The sequence shown here is derived from an EMBL/GenBank/DDBJ whole genome shotgun (WGS) entry which is preliminary data.</text>
</comment>
<dbReference type="PROSITE" id="PS51257">
    <property type="entry name" value="PROKAR_LIPOPROTEIN"/>
    <property type="match status" value="1"/>
</dbReference>
<protein>
    <recommendedName>
        <fullName evidence="4">Lipoprotein</fullName>
    </recommendedName>
</protein>
<evidence type="ECO:0000256" key="1">
    <source>
        <dbReference type="SAM" id="SignalP"/>
    </source>
</evidence>
<reference evidence="2 3" key="1">
    <citation type="submission" date="2017-03" db="EMBL/GenBank/DDBJ databases">
        <title>Draft genome sequence of Streptomyces scabrisporus NF3, endophyte isolated from Amphipterygium adstringens.</title>
        <authorList>
            <person name="Vazquez M."/>
            <person name="Ceapa C.D."/>
            <person name="Rodriguez Luna D."/>
            <person name="Sanchez Esquivel S."/>
        </authorList>
    </citation>
    <scope>NUCLEOTIDE SEQUENCE [LARGE SCALE GENOMIC DNA]</scope>
    <source>
        <strain evidence="2 3">NF3</strain>
    </source>
</reference>
<evidence type="ECO:0000313" key="3">
    <source>
        <dbReference type="Proteomes" id="UP000190037"/>
    </source>
</evidence>
<organism evidence="2 3">
    <name type="scientific">Embleya scabrispora</name>
    <dbReference type="NCBI Taxonomy" id="159449"/>
    <lineage>
        <taxon>Bacteria</taxon>
        <taxon>Bacillati</taxon>
        <taxon>Actinomycetota</taxon>
        <taxon>Actinomycetes</taxon>
        <taxon>Kitasatosporales</taxon>
        <taxon>Streptomycetaceae</taxon>
        <taxon>Embleya</taxon>
    </lineage>
</organism>
<keyword evidence="1" id="KW-0732">Signal</keyword>
<dbReference type="RefSeq" id="WP_143658191.1">
    <property type="nucleotide sequence ID" value="NZ_MWQN01000002.1"/>
</dbReference>
<accession>A0A1T3NR93</accession>
<sequence length="238" mass="24900">MRIGRVVVALSAVAFGLVSVTSCNGDGDGGKSSNVGKDPRALVNEAQALWQAEDFKVTGDAVADSIRSDYDVCVHVGRDLQGTESILGHPAEVIVVGGKAYRKGDVAFWRAIGGRSENTQAEIDEGAARLADKYVTTTADPDDQLDGMGSVFGDAKLAYTMGEISEIGGKRVIALTARQGDETTRTVHVLAEGKPYPVKIQVDGADPVNLVLARAGKGCTPAAPPVDRTLNMDETEAA</sequence>
<proteinExistence type="predicted"/>
<gene>
    <name evidence="2" type="ORF">B4N89_35040</name>
</gene>
<dbReference type="EMBL" id="MWQN01000002">
    <property type="protein sequence ID" value="OPC79274.1"/>
    <property type="molecule type" value="Genomic_DNA"/>
</dbReference>
<name>A0A1T3NR93_9ACTN</name>
<feature type="chain" id="PRO_5012029601" description="Lipoprotein" evidence="1">
    <location>
        <begin position="26"/>
        <end position="238"/>
    </location>
</feature>
<dbReference type="Proteomes" id="UP000190037">
    <property type="component" value="Unassembled WGS sequence"/>
</dbReference>
<dbReference type="AlphaFoldDB" id="A0A1T3NR93"/>
<evidence type="ECO:0000313" key="2">
    <source>
        <dbReference type="EMBL" id="OPC79274.1"/>
    </source>
</evidence>